<evidence type="ECO:0000313" key="1">
    <source>
        <dbReference type="EnsemblMetazoa" id="PPA25598.1"/>
    </source>
</evidence>
<organism evidence="1 2">
    <name type="scientific">Pristionchus pacificus</name>
    <name type="common">Parasitic nematode worm</name>
    <dbReference type="NCBI Taxonomy" id="54126"/>
    <lineage>
        <taxon>Eukaryota</taxon>
        <taxon>Metazoa</taxon>
        <taxon>Ecdysozoa</taxon>
        <taxon>Nematoda</taxon>
        <taxon>Chromadorea</taxon>
        <taxon>Rhabditida</taxon>
        <taxon>Rhabditina</taxon>
        <taxon>Diplogasteromorpha</taxon>
        <taxon>Diplogasteroidea</taxon>
        <taxon>Neodiplogasteridae</taxon>
        <taxon>Pristionchus</taxon>
    </lineage>
</organism>
<evidence type="ECO:0000313" key="2">
    <source>
        <dbReference type="Proteomes" id="UP000005239"/>
    </source>
</evidence>
<accession>A0A8R1UHL2</accession>
<keyword evidence="2" id="KW-1185">Reference proteome</keyword>
<sequence>MAPAAEYLFLSIETLINTISMVVMIPCMITLVRTQGMHGNCKIILITSGSVQSLLLLDQFVLFVYDYAVENVGHYGVDISDKMIFVFFGVEGFTFLVSIFIIIYARHKLRKIPYDHDRLKAKYQITEVFKYSVAILPSVILSVFMHTFSLVPNFLWQYGFISWPECCLFYFSDPQRRQNQKEH</sequence>
<gene>
    <name evidence="1" type="primary">WBGene00115152</name>
</gene>
<protein>
    <submittedName>
        <fullName evidence="1">Uncharacterized protein</fullName>
    </submittedName>
</protein>
<dbReference type="AlphaFoldDB" id="A0A2A6C0P1"/>
<dbReference type="PANTHER" id="PTHR23128">
    <property type="entry name" value="SERPENTINE RECEPTOR, CLASS E (EPSILON)-RELATED"/>
    <property type="match status" value="1"/>
</dbReference>
<accession>A0A2A6C0P1</accession>
<name>A0A2A6C0P1_PRIPA</name>
<reference evidence="1" key="2">
    <citation type="submission" date="2022-06" db="UniProtKB">
        <authorList>
            <consortium name="EnsemblMetazoa"/>
        </authorList>
    </citation>
    <scope>IDENTIFICATION</scope>
    <source>
        <strain evidence="1">PS312</strain>
    </source>
</reference>
<dbReference type="Proteomes" id="UP000005239">
    <property type="component" value="Unassembled WGS sequence"/>
</dbReference>
<reference evidence="2" key="1">
    <citation type="journal article" date="2008" name="Nat. Genet.">
        <title>The Pristionchus pacificus genome provides a unique perspective on nematode lifestyle and parasitism.</title>
        <authorList>
            <person name="Dieterich C."/>
            <person name="Clifton S.W."/>
            <person name="Schuster L.N."/>
            <person name="Chinwalla A."/>
            <person name="Delehaunty K."/>
            <person name="Dinkelacker I."/>
            <person name="Fulton L."/>
            <person name="Fulton R."/>
            <person name="Godfrey J."/>
            <person name="Minx P."/>
            <person name="Mitreva M."/>
            <person name="Roeseler W."/>
            <person name="Tian H."/>
            <person name="Witte H."/>
            <person name="Yang S.P."/>
            <person name="Wilson R.K."/>
            <person name="Sommer R.J."/>
        </authorList>
    </citation>
    <scope>NUCLEOTIDE SEQUENCE [LARGE SCALE GENOMIC DNA]</scope>
    <source>
        <strain evidence="2">PS312</strain>
    </source>
</reference>
<dbReference type="EnsemblMetazoa" id="PPA25598.1">
    <property type="protein sequence ID" value="PPA25598.1"/>
    <property type="gene ID" value="WBGene00115152"/>
</dbReference>
<dbReference type="PANTHER" id="PTHR23128:SF132">
    <property type="entry name" value="SERPENTINE RECEPTOR, CLASS E (EPSILON)-RELATED"/>
    <property type="match status" value="1"/>
</dbReference>
<proteinExistence type="predicted"/>